<dbReference type="InterPro" id="IPR036291">
    <property type="entry name" value="NAD(P)-bd_dom_sf"/>
</dbReference>
<dbReference type="GO" id="GO:0055129">
    <property type="term" value="P:L-proline biosynthetic process"/>
    <property type="evidence" value="ECO:0007669"/>
    <property type="project" value="UniProtKB-UniPathway"/>
</dbReference>
<gene>
    <name evidence="13" type="primary">PROC1</name>
    <name evidence="13" type="ORF">T4D_15228</name>
</gene>
<keyword evidence="5" id="KW-0028">Amino-acid biosynthesis</keyword>
<comment type="caution">
    <text evidence="13">The sequence shown here is derived from an EMBL/GenBank/DDBJ whole genome shotgun (WGS) entry which is preliminary data.</text>
</comment>
<accession>A0A0V1F916</accession>
<evidence type="ECO:0000256" key="2">
    <source>
        <dbReference type="ARBA" id="ARBA00005205"/>
    </source>
</evidence>
<evidence type="ECO:0000256" key="7">
    <source>
        <dbReference type="ARBA" id="ARBA00023002"/>
    </source>
</evidence>
<name>A0A0V1F916_TRIPS</name>
<dbReference type="PANTHER" id="PTHR11645">
    <property type="entry name" value="PYRROLINE-5-CARBOXYLATE REDUCTASE"/>
    <property type="match status" value="1"/>
</dbReference>
<dbReference type="AlphaFoldDB" id="A0A0V1F916"/>
<keyword evidence="7" id="KW-0560">Oxidoreductase</keyword>
<keyword evidence="9" id="KW-0804">Transcription</keyword>
<evidence type="ECO:0000259" key="11">
    <source>
        <dbReference type="Pfam" id="PF03807"/>
    </source>
</evidence>
<dbReference type="Gene3D" id="1.10.3730.10">
    <property type="entry name" value="ProC C-terminal domain-like"/>
    <property type="match status" value="1"/>
</dbReference>
<evidence type="ECO:0000259" key="12">
    <source>
        <dbReference type="Pfam" id="PF14748"/>
    </source>
</evidence>
<sequence length="483" mass="52661">MPTSLVFVQELSSPNLEEFSSLNSYIPFLQPQFTLTTEQQHKQHLQTFTTAANDKRATEKQAFLKYTVIVNFEKPCSVTDLITMSDRLTQLQDCINELASQICNSTGVLQQAAPPSNFENNDQFSTGAEDNAELFAKLVASTSSDIDMLVDLLPNEEPSQDLQKEQFSELNHLNSEAAESLRLSVERGQVLLERIKNILSFIDSTQRIVAEIQDSFFNMNIGFVGAGKMGQAMIRGKFAAQKITASAPVEDRHYLDEISKVNINVTHSNLDLARTSDVIIFAIPPSISWTVVSEMKNTLNNDKLILSIMNGVAMNTIEQAAGKKLRIARAMPNMAATVRRSATAYALNERCTSEDEALVNGLLSCVGCAVRLPENLINSATGLSGCGPAYMFTVLEAMAEGGVKAGLPRDIAQQLAVNTMLGSAEMVIQTGKHPTILRESIESPGGSTVVGVHELEKAAFRSALINAVEAATNHAFKQDNIQI</sequence>
<keyword evidence="8" id="KW-0805">Transcription regulation</keyword>
<comment type="similarity">
    <text evidence="3">Belongs to the pyrroline-5-carboxylate reductase family.</text>
</comment>
<reference evidence="13 14" key="1">
    <citation type="submission" date="2015-01" db="EMBL/GenBank/DDBJ databases">
        <title>Evolution of Trichinella species and genotypes.</title>
        <authorList>
            <person name="Korhonen P.K."/>
            <person name="Edoardo P."/>
            <person name="Giuseppe L.R."/>
            <person name="Gasser R.B."/>
        </authorList>
    </citation>
    <scope>NUCLEOTIDE SEQUENCE [LARGE SCALE GENOMIC DNA]</scope>
    <source>
        <strain evidence="13">ISS470</strain>
    </source>
</reference>
<dbReference type="FunFam" id="1.10.3730.10:FF:000001">
    <property type="entry name" value="Pyrroline-5-carboxylate reductase"/>
    <property type="match status" value="1"/>
</dbReference>
<dbReference type="NCBIfam" id="TIGR00112">
    <property type="entry name" value="proC"/>
    <property type="match status" value="1"/>
</dbReference>
<keyword evidence="14" id="KW-1185">Reference proteome</keyword>
<dbReference type="Gene3D" id="6.10.280.10">
    <property type="entry name" value="Mediator complex, subunit Med21"/>
    <property type="match status" value="1"/>
</dbReference>
<evidence type="ECO:0000256" key="6">
    <source>
        <dbReference type="ARBA" id="ARBA00022857"/>
    </source>
</evidence>
<dbReference type="UniPathway" id="UPA00098">
    <property type="reaction ID" value="UER00361"/>
</dbReference>
<evidence type="ECO:0000256" key="3">
    <source>
        <dbReference type="ARBA" id="ARBA00005525"/>
    </source>
</evidence>
<dbReference type="SUPFAM" id="SSF51735">
    <property type="entry name" value="NAD(P)-binding Rossmann-fold domains"/>
    <property type="match status" value="1"/>
</dbReference>
<evidence type="ECO:0000256" key="1">
    <source>
        <dbReference type="ARBA" id="ARBA00004123"/>
    </source>
</evidence>
<dbReference type="Pfam" id="PF03807">
    <property type="entry name" value="F420_oxidored"/>
    <property type="match status" value="1"/>
</dbReference>
<keyword evidence="6" id="KW-0521">NADP</keyword>
<dbReference type="InterPro" id="IPR000304">
    <property type="entry name" value="Pyrroline-COOH_reductase"/>
</dbReference>
<evidence type="ECO:0000256" key="5">
    <source>
        <dbReference type="ARBA" id="ARBA00022650"/>
    </source>
</evidence>
<dbReference type="Pfam" id="PF11221">
    <property type="entry name" value="Med21"/>
    <property type="match status" value="1"/>
</dbReference>
<dbReference type="SUPFAM" id="SSF48179">
    <property type="entry name" value="6-phosphogluconate dehydrogenase C-terminal domain-like"/>
    <property type="match status" value="1"/>
</dbReference>
<dbReference type="InterPro" id="IPR021384">
    <property type="entry name" value="Mediator_Med21"/>
</dbReference>
<comment type="subcellular location">
    <subcellularLocation>
        <location evidence="1">Nucleus</location>
    </subcellularLocation>
</comment>
<protein>
    <recommendedName>
        <fullName evidence="4">pyrroline-5-carboxylate reductase</fullName>
        <ecNumber evidence="4">1.5.1.2</ecNumber>
    </recommendedName>
</protein>
<evidence type="ECO:0000313" key="13">
    <source>
        <dbReference type="EMBL" id="KRY82649.1"/>
    </source>
</evidence>
<comment type="pathway">
    <text evidence="2">Amino-acid biosynthesis; L-proline biosynthesis; L-proline from L-glutamate 5-semialdehyde: step 1/1.</text>
</comment>
<dbReference type="OrthoDB" id="10263291at2759"/>
<dbReference type="SUPFAM" id="SSF140718">
    <property type="entry name" value="Mediator hinge subcomplex-like"/>
    <property type="match status" value="1"/>
</dbReference>
<evidence type="ECO:0000313" key="14">
    <source>
        <dbReference type="Proteomes" id="UP000054995"/>
    </source>
</evidence>
<dbReference type="PANTHER" id="PTHR11645:SF62">
    <property type="entry name" value="PYRROLINE-5-CARBOXYLATE REDUCTASE"/>
    <property type="match status" value="1"/>
</dbReference>
<dbReference type="Pfam" id="PF14748">
    <property type="entry name" value="P5CR_dimer"/>
    <property type="match status" value="1"/>
</dbReference>
<dbReference type="EC" id="1.5.1.2" evidence="4"/>
<evidence type="ECO:0000256" key="8">
    <source>
        <dbReference type="ARBA" id="ARBA00023015"/>
    </source>
</evidence>
<dbReference type="HAMAP" id="MF_01925">
    <property type="entry name" value="P5C_reductase"/>
    <property type="match status" value="1"/>
</dbReference>
<feature type="domain" description="Pyrroline-5-carboxylate reductase catalytic N-terminal" evidence="11">
    <location>
        <begin position="221"/>
        <end position="311"/>
    </location>
</feature>
<dbReference type="InterPro" id="IPR037212">
    <property type="entry name" value="Med7/Med21-like"/>
</dbReference>
<dbReference type="InterPro" id="IPR008927">
    <property type="entry name" value="6-PGluconate_DH-like_C_sf"/>
</dbReference>
<dbReference type="Proteomes" id="UP000054995">
    <property type="component" value="Unassembled WGS sequence"/>
</dbReference>
<dbReference type="GO" id="GO:0016592">
    <property type="term" value="C:mediator complex"/>
    <property type="evidence" value="ECO:0007669"/>
    <property type="project" value="InterPro"/>
</dbReference>
<evidence type="ECO:0000256" key="9">
    <source>
        <dbReference type="ARBA" id="ARBA00023163"/>
    </source>
</evidence>
<keyword evidence="5" id="KW-0641">Proline biosynthesis</keyword>
<organism evidence="13 14">
    <name type="scientific">Trichinella pseudospiralis</name>
    <name type="common">Parasitic roundworm</name>
    <dbReference type="NCBI Taxonomy" id="6337"/>
    <lineage>
        <taxon>Eukaryota</taxon>
        <taxon>Metazoa</taxon>
        <taxon>Ecdysozoa</taxon>
        <taxon>Nematoda</taxon>
        <taxon>Enoplea</taxon>
        <taxon>Dorylaimia</taxon>
        <taxon>Trichinellida</taxon>
        <taxon>Trichinellidae</taxon>
        <taxon>Trichinella</taxon>
    </lineage>
</organism>
<dbReference type="InterPro" id="IPR029036">
    <property type="entry name" value="P5CR_dimer"/>
</dbReference>
<dbReference type="Gene3D" id="3.40.50.720">
    <property type="entry name" value="NAD(P)-binding Rossmann-like Domain"/>
    <property type="match status" value="1"/>
</dbReference>
<feature type="domain" description="Pyrroline-5-carboxylate reductase dimerisation" evidence="12">
    <location>
        <begin position="374"/>
        <end position="475"/>
    </location>
</feature>
<keyword evidence="10" id="KW-0539">Nucleus</keyword>
<dbReference type="EMBL" id="JYDT01000166">
    <property type="protein sequence ID" value="KRY82649.1"/>
    <property type="molecule type" value="Genomic_DNA"/>
</dbReference>
<evidence type="ECO:0000256" key="4">
    <source>
        <dbReference type="ARBA" id="ARBA00012855"/>
    </source>
</evidence>
<dbReference type="GO" id="GO:0004735">
    <property type="term" value="F:pyrroline-5-carboxylate reductase activity"/>
    <property type="evidence" value="ECO:0007669"/>
    <property type="project" value="UniProtKB-EC"/>
</dbReference>
<proteinExistence type="inferred from homology"/>
<evidence type="ECO:0000256" key="10">
    <source>
        <dbReference type="ARBA" id="ARBA00023242"/>
    </source>
</evidence>
<dbReference type="InterPro" id="IPR028939">
    <property type="entry name" value="P5C_Rdtase_cat_N"/>
</dbReference>